<dbReference type="GO" id="GO:0006313">
    <property type="term" value="P:DNA transposition"/>
    <property type="evidence" value="ECO:0007669"/>
    <property type="project" value="InterPro"/>
</dbReference>
<dbReference type="InterPro" id="IPR052026">
    <property type="entry name" value="ExeA_AAA_ATPase_DNA-bind"/>
</dbReference>
<name>A0A841QGQ5_9PROT</name>
<sequence>MTQIMNDHARLRDAVRDRKDRDQLSLTQIASACGVSGPVISSFLGGNYAGDNEKVAGKLQLWLEAQETKERNRSERPVVPGFIMTETARTIMNLIETAQYDVDLAVISGNAGTGKTMAAEEYQKRTNNVFLITADPSLSSPSAVLLEIAETLGCNDKGQRRIRSIIRRLKGTEAVLIIDEAQHLSVKAVEEIRSIHDQAKVGVVFMGNAPLNAKFDGLGRTADYAQLFSRIGLRRKINKPRQKDMCAILAGWDGVQGEEVQLYAKEIGRREGGLRSMSKVLRNATKIARVNKRDQITRKDLECAWSEHMTGEFPKIRMKGGSGDVQS</sequence>
<dbReference type="InterPro" id="IPR036733">
    <property type="entry name" value="B_transposit_C_sf"/>
</dbReference>
<dbReference type="Proteomes" id="UP000578000">
    <property type="component" value="Unassembled WGS sequence"/>
</dbReference>
<evidence type="ECO:0000313" key="3">
    <source>
        <dbReference type="Proteomes" id="UP000578000"/>
    </source>
</evidence>
<accession>A0A841QGQ5</accession>
<organism evidence="2 3">
    <name type="scientific">Acetobacter lovaniensis</name>
    <dbReference type="NCBI Taxonomy" id="104100"/>
    <lineage>
        <taxon>Bacteria</taxon>
        <taxon>Pseudomonadati</taxon>
        <taxon>Pseudomonadota</taxon>
        <taxon>Alphaproteobacteria</taxon>
        <taxon>Acetobacterales</taxon>
        <taxon>Acetobacteraceae</taxon>
        <taxon>Acetobacter</taxon>
    </lineage>
</organism>
<dbReference type="SMART" id="SM00382">
    <property type="entry name" value="AAA"/>
    <property type="match status" value="1"/>
</dbReference>
<comment type="caution">
    <text evidence="2">The sequence shown here is derived from an EMBL/GenBank/DDBJ whole genome shotgun (WGS) entry which is preliminary data.</text>
</comment>
<dbReference type="RefSeq" id="WP_166114864.1">
    <property type="nucleotide sequence ID" value="NZ_BAABDB010000036.1"/>
</dbReference>
<dbReference type="InterPro" id="IPR009084">
    <property type="entry name" value="B_transpositn_C"/>
</dbReference>
<proteinExistence type="predicted"/>
<reference evidence="2 3" key="1">
    <citation type="submission" date="2020-08" db="EMBL/GenBank/DDBJ databases">
        <title>Genomic Encyclopedia of Type Strains, Phase IV (KMG-IV): sequencing the most valuable type-strain genomes for metagenomic binning, comparative biology and taxonomic classification.</title>
        <authorList>
            <person name="Goeker M."/>
        </authorList>
    </citation>
    <scope>NUCLEOTIDE SEQUENCE [LARGE SCALE GENOMIC DNA]</scope>
    <source>
        <strain evidence="2 3">DSM 4491</strain>
    </source>
</reference>
<keyword evidence="3" id="KW-1185">Reference proteome</keyword>
<dbReference type="InterPro" id="IPR027417">
    <property type="entry name" value="P-loop_NTPase"/>
</dbReference>
<dbReference type="AlphaFoldDB" id="A0A841QGQ5"/>
<protein>
    <recommendedName>
        <fullName evidence="1">AAA+ ATPase domain-containing protein</fullName>
    </recommendedName>
</protein>
<dbReference type="SUPFAM" id="SSF52540">
    <property type="entry name" value="P-loop containing nucleoside triphosphate hydrolases"/>
    <property type="match status" value="1"/>
</dbReference>
<dbReference type="InterPro" id="IPR049945">
    <property type="entry name" value="AAA_22"/>
</dbReference>
<dbReference type="EMBL" id="JACHIE010000008">
    <property type="protein sequence ID" value="MBB6457434.1"/>
    <property type="molecule type" value="Genomic_DNA"/>
</dbReference>
<dbReference type="Gene3D" id="1.10.260.40">
    <property type="entry name" value="lambda repressor-like DNA-binding domains"/>
    <property type="match status" value="1"/>
</dbReference>
<dbReference type="PANTHER" id="PTHR35894:SF5">
    <property type="entry name" value="MU-LIKE PROPHAGE FLUMU DNA TRANSPOSITION PROTEIN B"/>
    <property type="match status" value="1"/>
</dbReference>
<dbReference type="Gene3D" id="3.40.50.300">
    <property type="entry name" value="P-loop containing nucleotide triphosphate hydrolases"/>
    <property type="match status" value="1"/>
</dbReference>
<dbReference type="PANTHER" id="PTHR35894">
    <property type="entry name" value="GENERAL SECRETION PATHWAY PROTEIN A-RELATED"/>
    <property type="match status" value="1"/>
</dbReference>
<evidence type="ECO:0000313" key="2">
    <source>
        <dbReference type="EMBL" id="MBB6457434.1"/>
    </source>
</evidence>
<feature type="domain" description="AAA+ ATPase" evidence="1">
    <location>
        <begin position="101"/>
        <end position="232"/>
    </location>
</feature>
<dbReference type="GO" id="GO:0016887">
    <property type="term" value="F:ATP hydrolysis activity"/>
    <property type="evidence" value="ECO:0007669"/>
    <property type="project" value="InterPro"/>
</dbReference>
<dbReference type="InterPro" id="IPR010982">
    <property type="entry name" value="Lambda_DNA-bd_dom_sf"/>
</dbReference>
<gene>
    <name evidence="2" type="ORF">HNR55_002030</name>
</gene>
<dbReference type="Pfam" id="PF09077">
    <property type="entry name" value="Phage-MuB_C"/>
    <property type="match status" value="1"/>
</dbReference>
<dbReference type="Gene3D" id="1.10.1180.10">
    <property type="entry name" value="B transposition protein, C-terminal domain"/>
    <property type="match status" value="1"/>
</dbReference>
<dbReference type="GO" id="GO:0003677">
    <property type="term" value="F:DNA binding"/>
    <property type="evidence" value="ECO:0007669"/>
    <property type="project" value="InterPro"/>
</dbReference>
<evidence type="ECO:0000259" key="1">
    <source>
        <dbReference type="SMART" id="SM00382"/>
    </source>
</evidence>
<dbReference type="InterPro" id="IPR003593">
    <property type="entry name" value="AAA+_ATPase"/>
</dbReference>
<dbReference type="Pfam" id="PF13401">
    <property type="entry name" value="AAA_22"/>
    <property type="match status" value="1"/>
</dbReference>